<reference evidence="11 12" key="1">
    <citation type="submission" date="2019-03" db="EMBL/GenBank/DDBJ databases">
        <title>Genomic Encyclopedia of Type Strains, Phase IV (KMG-IV): sequencing the most valuable type-strain genomes for metagenomic binning, comparative biology and taxonomic classification.</title>
        <authorList>
            <person name="Goeker M."/>
        </authorList>
    </citation>
    <scope>NUCLEOTIDE SEQUENCE [LARGE SCALE GENOMIC DNA]</scope>
    <source>
        <strain evidence="11 12">DSM 24766</strain>
    </source>
</reference>
<keyword evidence="11" id="KW-0966">Cell projection</keyword>
<comment type="caution">
    <text evidence="11">The sequence shown here is derived from an EMBL/GenBank/DDBJ whole genome shotgun (WGS) entry which is preliminary data.</text>
</comment>
<dbReference type="PANTHER" id="PTHR35091:SF2">
    <property type="entry name" value="FLAGELLAR PROTEIN FLIL"/>
    <property type="match status" value="1"/>
</dbReference>
<keyword evidence="4" id="KW-1003">Cell membrane</keyword>
<dbReference type="RefSeq" id="WP_132951167.1">
    <property type="nucleotide sequence ID" value="NZ_SLXU01000005.1"/>
</dbReference>
<evidence type="ECO:0000256" key="2">
    <source>
        <dbReference type="ARBA" id="ARBA00004162"/>
    </source>
</evidence>
<name>A0A4R2RFG3_9RHOB</name>
<evidence type="ECO:0000256" key="10">
    <source>
        <dbReference type="RuleBase" id="RU364125"/>
    </source>
</evidence>
<dbReference type="OrthoDB" id="7058946at2"/>
<keyword evidence="10" id="KW-0997">Cell inner membrane</keyword>
<keyword evidence="12" id="KW-1185">Reference proteome</keyword>
<organism evidence="11 12">
    <name type="scientific">Rhodovulum bhavnagarense</name>
    <dbReference type="NCBI Taxonomy" id="992286"/>
    <lineage>
        <taxon>Bacteria</taxon>
        <taxon>Pseudomonadati</taxon>
        <taxon>Pseudomonadota</taxon>
        <taxon>Alphaproteobacteria</taxon>
        <taxon>Rhodobacterales</taxon>
        <taxon>Paracoccaceae</taxon>
        <taxon>Rhodovulum</taxon>
    </lineage>
</organism>
<comment type="subcellular location">
    <subcellularLocation>
        <location evidence="10">Cell inner membrane</location>
    </subcellularLocation>
    <subcellularLocation>
        <location evidence="2">Cell membrane</location>
        <topology evidence="2">Single-pass membrane protein</topology>
    </subcellularLocation>
</comment>
<keyword evidence="8" id="KW-1133">Transmembrane helix</keyword>
<keyword evidence="11" id="KW-0282">Flagellum</keyword>
<comment type="function">
    <text evidence="1 10">Controls the rotational direction of flagella during chemotaxis.</text>
</comment>
<keyword evidence="5 10" id="KW-0145">Chemotaxis</keyword>
<keyword evidence="7 10" id="KW-0283">Flagellar rotation</keyword>
<evidence type="ECO:0000313" key="11">
    <source>
        <dbReference type="EMBL" id="TCP61384.1"/>
    </source>
</evidence>
<accession>A0A4R2RFG3</accession>
<dbReference type="AlphaFoldDB" id="A0A4R2RFG3"/>
<proteinExistence type="inferred from homology"/>
<dbReference type="PANTHER" id="PTHR35091">
    <property type="entry name" value="FLAGELLAR PROTEIN FLIL"/>
    <property type="match status" value="1"/>
</dbReference>
<protein>
    <recommendedName>
        <fullName evidence="10">Flagellar protein FliL</fullName>
    </recommendedName>
</protein>
<comment type="similarity">
    <text evidence="3 10">Belongs to the FliL family.</text>
</comment>
<sequence length="181" mass="19086">MTDKTDGKTKKSPLKLILLALGALAFSGGGFAAGQFMSGPKLSPSEEVLRLIESSSLAGAAVTGGSLASGEARPNGLPTLYHEFPEPLLSNLAGSRRFLQVGVGIATRQDEQVIAHLVTHEMALRSDMLGVISGFSEEDIAGTEGRTRLADAIKTAINTRLEQLTGRAGIEDVFFKSFVLQ</sequence>
<evidence type="ECO:0000256" key="7">
    <source>
        <dbReference type="ARBA" id="ARBA00022779"/>
    </source>
</evidence>
<gene>
    <name evidence="11" type="ORF">EV663_105102</name>
</gene>
<dbReference type="EMBL" id="SLXU01000005">
    <property type="protein sequence ID" value="TCP61384.1"/>
    <property type="molecule type" value="Genomic_DNA"/>
</dbReference>
<evidence type="ECO:0000256" key="1">
    <source>
        <dbReference type="ARBA" id="ARBA00002254"/>
    </source>
</evidence>
<dbReference type="Proteomes" id="UP000295050">
    <property type="component" value="Unassembled WGS sequence"/>
</dbReference>
<dbReference type="GO" id="GO:0006935">
    <property type="term" value="P:chemotaxis"/>
    <property type="evidence" value="ECO:0007669"/>
    <property type="project" value="UniProtKB-KW"/>
</dbReference>
<keyword evidence="9 10" id="KW-0472">Membrane</keyword>
<dbReference type="GO" id="GO:0009425">
    <property type="term" value="C:bacterial-type flagellum basal body"/>
    <property type="evidence" value="ECO:0007669"/>
    <property type="project" value="InterPro"/>
</dbReference>
<evidence type="ECO:0000256" key="5">
    <source>
        <dbReference type="ARBA" id="ARBA00022500"/>
    </source>
</evidence>
<evidence type="ECO:0000256" key="4">
    <source>
        <dbReference type="ARBA" id="ARBA00022475"/>
    </source>
</evidence>
<keyword evidence="6" id="KW-0812">Transmembrane</keyword>
<evidence type="ECO:0000256" key="8">
    <source>
        <dbReference type="ARBA" id="ARBA00022989"/>
    </source>
</evidence>
<evidence type="ECO:0000313" key="12">
    <source>
        <dbReference type="Proteomes" id="UP000295050"/>
    </source>
</evidence>
<evidence type="ECO:0000256" key="9">
    <source>
        <dbReference type="ARBA" id="ARBA00023136"/>
    </source>
</evidence>
<keyword evidence="11" id="KW-0969">Cilium</keyword>
<evidence type="ECO:0000256" key="3">
    <source>
        <dbReference type="ARBA" id="ARBA00008281"/>
    </source>
</evidence>
<evidence type="ECO:0000256" key="6">
    <source>
        <dbReference type="ARBA" id="ARBA00022692"/>
    </source>
</evidence>
<dbReference type="GO" id="GO:0005886">
    <property type="term" value="C:plasma membrane"/>
    <property type="evidence" value="ECO:0007669"/>
    <property type="project" value="UniProtKB-SubCell"/>
</dbReference>
<dbReference type="InterPro" id="IPR005503">
    <property type="entry name" value="FliL"/>
</dbReference>
<dbReference type="Pfam" id="PF03748">
    <property type="entry name" value="FliL"/>
    <property type="match status" value="1"/>
</dbReference>
<dbReference type="GO" id="GO:0071978">
    <property type="term" value="P:bacterial-type flagellum-dependent swarming motility"/>
    <property type="evidence" value="ECO:0007669"/>
    <property type="project" value="TreeGrafter"/>
</dbReference>